<evidence type="ECO:0000256" key="7">
    <source>
        <dbReference type="SAM" id="MobiDB-lite"/>
    </source>
</evidence>
<accession>A0AAF0EK64</accession>
<keyword evidence="9" id="KW-1185">Reference proteome</keyword>
<evidence type="ECO:0000256" key="6">
    <source>
        <dbReference type="ARBA" id="ARBA00032319"/>
    </source>
</evidence>
<dbReference type="GO" id="GO:0031515">
    <property type="term" value="C:tRNA (m1A) methyltransferase complex"/>
    <property type="evidence" value="ECO:0007669"/>
    <property type="project" value="InterPro"/>
</dbReference>
<dbReference type="InterPro" id="IPR029063">
    <property type="entry name" value="SAM-dependent_MTases_sf"/>
</dbReference>
<dbReference type="InterPro" id="IPR017423">
    <property type="entry name" value="TRM6"/>
</dbReference>
<dbReference type="PANTHER" id="PTHR12945:SF0">
    <property type="entry name" value="TRNA (ADENINE(58)-N(1))-METHYLTRANSFERASE NON-CATALYTIC SUBUNIT TRM6"/>
    <property type="match status" value="1"/>
</dbReference>
<dbReference type="Pfam" id="PF04189">
    <property type="entry name" value="Gcd10p"/>
    <property type="match status" value="1"/>
</dbReference>
<evidence type="ECO:0000256" key="4">
    <source>
        <dbReference type="ARBA" id="ARBA00022694"/>
    </source>
</evidence>
<dbReference type="GO" id="GO:0030488">
    <property type="term" value="P:tRNA methylation"/>
    <property type="evidence" value="ECO:0007669"/>
    <property type="project" value="InterPro"/>
</dbReference>
<organism evidence="8 9">
    <name type="scientific">Malassezia equina</name>
    <dbReference type="NCBI Taxonomy" id="1381935"/>
    <lineage>
        <taxon>Eukaryota</taxon>
        <taxon>Fungi</taxon>
        <taxon>Dikarya</taxon>
        <taxon>Basidiomycota</taxon>
        <taxon>Ustilaginomycotina</taxon>
        <taxon>Malasseziomycetes</taxon>
        <taxon>Malasseziales</taxon>
        <taxon>Malasseziaceae</taxon>
        <taxon>Malassezia</taxon>
    </lineage>
</organism>
<sequence length="459" mass="50846">MVADEETAAAASSSDVPSTMATLQEGGAKEQVVCTDPPRKKSRHEKPAPLTNEALRTRTMFVPARKQTLLRLPSGIIKQVTLDPGKMISIGKFGTFKADEIIGRPFGLTYEIQSDGTLQIMQQAVAEALVESEATNENIFDDGESQTLSYEDIQALKQGGATGREIIQKQLEGNKSYELRTAYSQEKIMKRKESKHLHFFTPLPPDTFHVAAYHFERSPDKVRGMRSDALAQCLSFANVQAGGKYLVVDGIGGLLTGAVLERLGGAGSVHLIHDADSPPALELMPLFNLTPSHTNGVLKTMHWAATEAAWTLRMFYLLTPASHMSDELAKVYPTERERQRARKKREGIEDFIATRQQFFDGEFDAVLVASPYEPYSVVNRLIPYLAGSSNVVVHSPHLQPLVEAQARMRANPVFINVSVTEPWLRRYQVLPQRTHPDMMTSASAGYILHGIRILDTSTE</sequence>
<protein>
    <recommendedName>
        <fullName evidence="3">tRNA (adenine(58)-N(1))-methyltransferase non-catalytic subunit TRM6</fullName>
    </recommendedName>
    <alternativeName>
        <fullName evidence="6">tRNA(m1A58)-methyltransferase subunit TRM6</fullName>
    </alternativeName>
</protein>
<proteinExistence type="inferred from homology"/>
<evidence type="ECO:0000256" key="2">
    <source>
        <dbReference type="ARBA" id="ARBA00008320"/>
    </source>
</evidence>
<feature type="region of interest" description="Disordered" evidence="7">
    <location>
        <begin position="1"/>
        <end position="51"/>
    </location>
</feature>
<dbReference type="Gene3D" id="3.40.50.150">
    <property type="entry name" value="Vaccinia Virus protein VP39"/>
    <property type="match status" value="1"/>
</dbReference>
<dbReference type="Proteomes" id="UP001214415">
    <property type="component" value="Chromosome 6"/>
</dbReference>
<comment type="subcellular location">
    <subcellularLocation>
        <location evidence="1">Nucleus</location>
    </subcellularLocation>
</comment>
<reference evidence="8" key="1">
    <citation type="submission" date="2023-03" db="EMBL/GenBank/DDBJ databases">
        <title>Mating type loci evolution in Malassezia.</title>
        <authorList>
            <person name="Coelho M.A."/>
        </authorList>
    </citation>
    <scope>NUCLEOTIDE SEQUENCE</scope>
    <source>
        <strain evidence="8">CBS 12830</strain>
    </source>
</reference>
<dbReference type="GO" id="GO:0005634">
    <property type="term" value="C:nucleus"/>
    <property type="evidence" value="ECO:0007669"/>
    <property type="project" value="UniProtKB-SubCell"/>
</dbReference>
<keyword evidence="4" id="KW-0819">tRNA processing</keyword>
<evidence type="ECO:0000256" key="3">
    <source>
        <dbReference type="ARBA" id="ARBA00021704"/>
    </source>
</evidence>
<keyword evidence="5" id="KW-0539">Nucleus</keyword>
<comment type="similarity">
    <text evidence="2">Belongs to the TRM6/GCD10 family.</text>
</comment>
<evidence type="ECO:0000313" key="8">
    <source>
        <dbReference type="EMBL" id="WFD24256.1"/>
    </source>
</evidence>
<dbReference type="EMBL" id="CP119905">
    <property type="protein sequence ID" value="WFD24256.1"/>
    <property type="molecule type" value="Genomic_DNA"/>
</dbReference>
<dbReference type="PANTHER" id="PTHR12945">
    <property type="entry name" value="TRANSLATION INITIATION FACTOR EIF3-RELATED"/>
    <property type="match status" value="1"/>
</dbReference>
<gene>
    <name evidence="8" type="primary">TRM6</name>
    <name evidence="8" type="ORF">MEQU1_002953</name>
</gene>
<evidence type="ECO:0000256" key="5">
    <source>
        <dbReference type="ARBA" id="ARBA00023242"/>
    </source>
</evidence>
<dbReference type="AlphaFoldDB" id="A0AAF0EK64"/>
<name>A0AAF0EK64_9BASI</name>
<evidence type="ECO:0000256" key="1">
    <source>
        <dbReference type="ARBA" id="ARBA00004123"/>
    </source>
</evidence>
<evidence type="ECO:0000313" key="9">
    <source>
        <dbReference type="Proteomes" id="UP001214415"/>
    </source>
</evidence>